<keyword evidence="2" id="KW-1185">Reference proteome</keyword>
<dbReference type="PANTHER" id="PTHR33221:SF2">
    <property type="entry name" value="TRANSCRIPTIONAL REGULATOR"/>
    <property type="match status" value="1"/>
</dbReference>
<dbReference type="Pfam" id="PF02082">
    <property type="entry name" value="Rrf2"/>
    <property type="match status" value="1"/>
</dbReference>
<dbReference type="NCBIfam" id="TIGR00738">
    <property type="entry name" value="rrf2_super"/>
    <property type="match status" value="1"/>
</dbReference>
<dbReference type="PROSITE" id="PS51197">
    <property type="entry name" value="HTH_RRF2_2"/>
    <property type="match status" value="1"/>
</dbReference>
<proteinExistence type="predicted"/>
<dbReference type="GO" id="GO:0005829">
    <property type="term" value="C:cytosol"/>
    <property type="evidence" value="ECO:0007669"/>
    <property type="project" value="TreeGrafter"/>
</dbReference>
<accession>A0A7W7K9I5</accession>
<dbReference type="Gene3D" id="1.10.10.10">
    <property type="entry name" value="Winged helix-like DNA-binding domain superfamily/Winged helix DNA-binding domain"/>
    <property type="match status" value="1"/>
</dbReference>
<protein>
    <submittedName>
        <fullName evidence="1">FeS assembly SUF system regulator</fullName>
    </submittedName>
</protein>
<evidence type="ECO:0000313" key="1">
    <source>
        <dbReference type="EMBL" id="MBB4858018.1"/>
    </source>
</evidence>
<organism evidence="1 2">
    <name type="scientific">Novosphingobium chloroacetimidivorans</name>
    <dbReference type="NCBI Taxonomy" id="1428314"/>
    <lineage>
        <taxon>Bacteria</taxon>
        <taxon>Pseudomonadati</taxon>
        <taxon>Pseudomonadota</taxon>
        <taxon>Alphaproteobacteria</taxon>
        <taxon>Sphingomonadales</taxon>
        <taxon>Sphingomonadaceae</taxon>
        <taxon>Novosphingobium</taxon>
    </lineage>
</organism>
<dbReference type="InterPro" id="IPR036388">
    <property type="entry name" value="WH-like_DNA-bd_sf"/>
</dbReference>
<dbReference type="EMBL" id="JACHLR010000004">
    <property type="protein sequence ID" value="MBB4858018.1"/>
    <property type="molecule type" value="Genomic_DNA"/>
</dbReference>
<name>A0A7W7K9I5_9SPHN</name>
<comment type="caution">
    <text evidence="1">The sequence shown here is derived from an EMBL/GenBank/DDBJ whole genome shotgun (WGS) entry which is preliminary data.</text>
</comment>
<dbReference type="InterPro" id="IPR014290">
    <property type="entry name" value="SUF_FeS_clus_asmbl_reg"/>
</dbReference>
<reference evidence="1 2" key="1">
    <citation type="submission" date="2020-08" db="EMBL/GenBank/DDBJ databases">
        <title>Functional genomics of gut bacteria from endangered species of beetles.</title>
        <authorList>
            <person name="Carlos-Shanley C."/>
        </authorList>
    </citation>
    <scope>NUCLEOTIDE SEQUENCE [LARGE SCALE GENOMIC DNA]</scope>
    <source>
        <strain evidence="1 2">S00245</strain>
    </source>
</reference>
<dbReference type="NCBIfam" id="TIGR02944">
    <property type="entry name" value="suf_reg_Xantho"/>
    <property type="match status" value="1"/>
</dbReference>
<dbReference type="SUPFAM" id="SSF46785">
    <property type="entry name" value="Winged helix' DNA-binding domain"/>
    <property type="match status" value="1"/>
</dbReference>
<sequence length="142" mass="14445">MADYAVVVMAAAARHCGGTRVSAVQLAQETGLPTPTVQKLVSCLANAGLLRSSRGVGGGLKLARPAAAITVADIVEAVEGPIALTACVEKGKHECTLEGACTVRPHWPLVNEALRGALAGVALTQLTQALPTPQPLPSEYAA</sequence>
<dbReference type="InterPro" id="IPR000944">
    <property type="entry name" value="Tscrpt_reg_Rrf2"/>
</dbReference>
<dbReference type="AlphaFoldDB" id="A0A7W7K9I5"/>
<dbReference type="GO" id="GO:0003700">
    <property type="term" value="F:DNA-binding transcription factor activity"/>
    <property type="evidence" value="ECO:0007669"/>
    <property type="project" value="TreeGrafter"/>
</dbReference>
<dbReference type="Proteomes" id="UP000555448">
    <property type="component" value="Unassembled WGS sequence"/>
</dbReference>
<gene>
    <name evidence="1" type="ORF">HNO88_001332</name>
</gene>
<dbReference type="InterPro" id="IPR036390">
    <property type="entry name" value="WH_DNA-bd_sf"/>
</dbReference>
<dbReference type="PANTHER" id="PTHR33221">
    <property type="entry name" value="WINGED HELIX-TURN-HELIX TRANSCRIPTIONAL REGULATOR, RRF2 FAMILY"/>
    <property type="match status" value="1"/>
</dbReference>
<evidence type="ECO:0000313" key="2">
    <source>
        <dbReference type="Proteomes" id="UP000555448"/>
    </source>
</evidence>